<gene>
    <name evidence="8 11" type="primary">hisD</name>
    <name evidence="11" type="ORF">AB8S09_01050</name>
</gene>
<feature type="binding site" evidence="8">
    <location>
        <position position="260"/>
    </location>
    <ligand>
        <name>substrate</name>
    </ligand>
</feature>
<comment type="function">
    <text evidence="1 8">Catalyzes the sequential NAD-dependent oxidations of L-histidinol to L-histidinaldehyde and then to L-histidine.</text>
</comment>
<dbReference type="GO" id="GO:0004399">
    <property type="term" value="F:histidinol dehydrogenase activity"/>
    <property type="evidence" value="ECO:0007669"/>
    <property type="project" value="UniProtKB-EC"/>
</dbReference>
<dbReference type="InterPro" id="IPR001692">
    <property type="entry name" value="Histidinol_DH_CS"/>
</dbReference>
<dbReference type="InterPro" id="IPR022695">
    <property type="entry name" value="Histidinol_DH_monofunct"/>
</dbReference>
<comment type="similarity">
    <text evidence="2 8 9 10">Belongs to the histidinol dehydrogenase family.</text>
</comment>
<feature type="active site" description="Proton acceptor" evidence="8">
    <location>
        <position position="328"/>
    </location>
</feature>
<dbReference type="CDD" id="cd06572">
    <property type="entry name" value="Histidinol_dh"/>
    <property type="match status" value="1"/>
</dbReference>
<proteinExistence type="inferred from homology"/>
<accession>A0ABV4DSL8</accession>
<feature type="binding site" evidence="8">
    <location>
        <position position="362"/>
    </location>
    <ligand>
        <name>Zn(2+)</name>
        <dbReference type="ChEBI" id="CHEBI:29105"/>
    </ligand>
</feature>
<evidence type="ECO:0000256" key="2">
    <source>
        <dbReference type="ARBA" id="ARBA00010178"/>
    </source>
</evidence>
<dbReference type="InterPro" id="IPR012131">
    <property type="entry name" value="Hstdl_DH"/>
</dbReference>
<feature type="binding site" evidence="8">
    <location>
        <position position="362"/>
    </location>
    <ligand>
        <name>substrate</name>
    </ligand>
</feature>
<dbReference type="EMBL" id="JBGFFE010000001">
    <property type="protein sequence ID" value="MEY8762235.1"/>
    <property type="molecule type" value="Genomic_DNA"/>
</dbReference>
<comment type="catalytic activity">
    <reaction evidence="7 8">
        <text>L-histidinol + 2 NAD(+) + H2O = L-histidine + 2 NADH + 3 H(+)</text>
        <dbReference type="Rhea" id="RHEA:20641"/>
        <dbReference type="ChEBI" id="CHEBI:15377"/>
        <dbReference type="ChEBI" id="CHEBI:15378"/>
        <dbReference type="ChEBI" id="CHEBI:57540"/>
        <dbReference type="ChEBI" id="CHEBI:57595"/>
        <dbReference type="ChEBI" id="CHEBI:57699"/>
        <dbReference type="ChEBI" id="CHEBI:57945"/>
        <dbReference type="EC" id="1.1.1.23"/>
    </reaction>
</comment>
<evidence type="ECO:0000256" key="3">
    <source>
        <dbReference type="ARBA" id="ARBA00012965"/>
    </source>
</evidence>
<keyword evidence="8" id="KW-0028">Amino-acid biosynthesis</keyword>
<feature type="binding site" evidence="8">
    <location>
        <position position="215"/>
    </location>
    <ligand>
        <name>NAD(+)</name>
        <dbReference type="ChEBI" id="CHEBI:57540"/>
    </ligand>
</feature>
<feature type="binding site" evidence="8">
    <location>
        <position position="416"/>
    </location>
    <ligand>
        <name>substrate</name>
    </ligand>
</feature>
<dbReference type="PANTHER" id="PTHR21256">
    <property type="entry name" value="HISTIDINOL DEHYDROGENASE HDH"/>
    <property type="match status" value="1"/>
</dbReference>
<dbReference type="Pfam" id="PF00815">
    <property type="entry name" value="Histidinol_dh"/>
    <property type="match status" value="1"/>
</dbReference>
<dbReference type="PRINTS" id="PR00083">
    <property type="entry name" value="HOLDHDRGNASE"/>
</dbReference>
<keyword evidence="5 8" id="KW-0862">Zinc</keyword>
<reference evidence="11 12" key="1">
    <citation type="submission" date="2024-08" db="EMBL/GenBank/DDBJ databases">
        <title>Clostridium lapicellarii sp. nov., and Clostridium renhuaiense sp. nov., two species isolated from the mud in a fermentation cellar used for producing sauce-flavour Chinese liquors.</title>
        <authorList>
            <person name="Yang F."/>
            <person name="Wang H."/>
            <person name="Chen L.Q."/>
            <person name="Zhou N."/>
            <person name="Lu J.J."/>
            <person name="Pu X.X."/>
            <person name="Wan B."/>
            <person name="Wang L."/>
            <person name="Liu S.J."/>
        </authorList>
    </citation>
    <scope>NUCLEOTIDE SEQUENCE [LARGE SCALE GENOMIC DNA]</scope>
    <source>
        <strain evidence="11 12">MT-113</strain>
    </source>
</reference>
<feature type="binding site" evidence="8">
    <location>
        <position position="192"/>
    </location>
    <ligand>
        <name>NAD(+)</name>
        <dbReference type="ChEBI" id="CHEBI:57540"/>
    </ligand>
</feature>
<feature type="binding site" evidence="8">
    <location>
        <position position="238"/>
    </location>
    <ligand>
        <name>substrate</name>
    </ligand>
</feature>
<evidence type="ECO:0000256" key="8">
    <source>
        <dbReference type="HAMAP-Rule" id="MF_01024"/>
    </source>
</evidence>
<evidence type="ECO:0000256" key="4">
    <source>
        <dbReference type="ARBA" id="ARBA00022723"/>
    </source>
</evidence>
<feature type="binding site" evidence="8">
    <location>
        <position position="263"/>
    </location>
    <ligand>
        <name>Zn(2+)</name>
        <dbReference type="ChEBI" id="CHEBI:29105"/>
    </ligand>
</feature>
<dbReference type="HAMAP" id="MF_01024">
    <property type="entry name" value="HisD"/>
    <property type="match status" value="1"/>
</dbReference>
<comment type="cofactor">
    <cofactor evidence="8">
        <name>Zn(2+)</name>
        <dbReference type="ChEBI" id="CHEBI:29105"/>
    </cofactor>
    <text evidence="8">Binds 1 zinc ion per subunit.</text>
</comment>
<comment type="pathway">
    <text evidence="8">Amino-acid biosynthesis; L-histidine biosynthesis; L-histidine from 5-phospho-alpha-D-ribose 1-diphosphate: step 9/9.</text>
</comment>
<dbReference type="PIRSF" id="PIRSF000099">
    <property type="entry name" value="Histidinol_dh"/>
    <property type="match status" value="1"/>
</dbReference>
<evidence type="ECO:0000256" key="7">
    <source>
        <dbReference type="ARBA" id="ARBA00049489"/>
    </source>
</evidence>
<evidence type="ECO:0000256" key="9">
    <source>
        <dbReference type="PIRNR" id="PIRNR000099"/>
    </source>
</evidence>
<feature type="active site" description="Proton acceptor" evidence="8">
    <location>
        <position position="329"/>
    </location>
</feature>
<dbReference type="SUPFAM" id="SSF53720">
    <property type="entry name" value="ALDH-like"/>
    <property type="match status" value="1"/>
</dbReference>
<feature type="binding site" evidence="8">
    <location>
        <position position="421"/>
    </location>
    <ligand>
        <name>substrate</name>
    </ligand>
</feature>
<keyword evidence="4 8" id="KW-0479">Metal-binding</keyword>
<evidence type="ECO:0000256" key="5">
    <source>
        <dbReference type="ARBA" id="ARBA00022833"/>
    </source>
</evidence>
<sequence>MVNIIFANTEKGKKYLDNFRNREEKNQQNVTETVGGILKDIRENGDRALIKYTGRFDSKKINKSNILVTDREIKDAYEASGSKFIKALKAAAKNIIFFHERQKRNSWMVTGDNGVILGQQVRPLEKVGIYVPGGTAAYPSSVLMNALPAKVAGVRDITMVTPPLKDGTVNPKILAAADLAGVNKIYKAGGAQAIGALAFGTETICKVDKIVGPGNIYVAMAKKSVYGFVDIDMIAGPSEIFIIADKSADPRYLAADMMSQAEHDVLASAVLAVTSEKLALKVKEELVKQIGTLERKDIILQSLKNRGAVFVVSSVEEGVDLANRIAPEHLELCISDPFSILGEVKNAGSVFMGNFSPEPLGDYMAGPNHILPTGGTAKFFSPLSVDDFIKKFSFTHYSKKSLLKVSGDIMELARSEGLTAHANSIKVRMEG</sequence>
<dbReference type="PANTHER" id="PTHR21256:SF2">
    <property type="entry name" value="HISTIDINE BIOSYNTHESIS TRIFUNCTIONAL PROTEIN"/>
    <property type="match status" value="1"/>
</dbReference>
<organism evidence="11 12">
    <name type="scientific">Clostridium lapidicellarium</name>
    <dbReference type="NCBI Taxonomy" id="3240931"/>
    <lineage>
        <taxon>Bacteria</taxon>
        <taxon>Bacillati</taxon>
        <taxon>Bacillota</taxon>
        <taxon>Clostridia</taxon>
        <taxon>Eubacteriales</taxon>
        <taxon>Clostridiaceae</taxon>
        <taxon>Clostridium</taxon>
    </lineage>
</organism>
<evidence type="ECO:0000256" key="1">
    <source>
        <dbReference type="ARBA" id="ARBA00003850"/>
    </source>
</evidence>
<feature type="binding site" evidence="8">
    <location>
        <position position="260"/>
    </location>
    <ligand>
        <name>Zn(2+)</name>
        <dbReference type="ChEBI" id="CHEBI:29105"/>
    </ligand>
</feature>
<dbReference type="Gene3D" id="3.40.50.1980">
    <property type="entry name" value="Nitrogenase molybdenum iron protein domain"/>
    <property type="match status" value="2"/>
</dbReference>
<name>A0ABV4DSL8_9CLOT</name>
<feature type="binding site" evidence="8">
    <location>
        <position position="421"/>
    </location>
    <ligand>
        <name>Zn(2+)</name>
        <dbReference type="ChEBI" id="CHEBI:29105"/>
    </ligand>
</feature>
<keyword evidence="8" id="KW-0520">NAD</keyword>
<dbReference type="InterPro" id="IPR016161">
    <property type="entry name" value="Ald_DH/histidinol_DH"/>
</dbReference>
<evidence type="ECO:0000256" key="6">
    <source>
        <dbReference type="ARBA" id="ARBA00023002"/>
    </source>
</evidence>
<feature type="binding site" evidence="8">
    <location>
        <position position="329"/>
    </location>
    <ligand>
        <name>substrate</name>
    </ligand>
</feature>
<evidence type="ECO:0000256" key="10">
    <source>
        <dbReference type="RuleBase" id="RU004175"/>
    </source>
</evidence>
<dbReference type="Gene3D" id="1.20.5.1300">
    <property type="match status" value="1"/>
</dbReference>
<keyword evidence="6 8" id="KW-0560">Oxidoreductase</keyword>
<dbReference type="PROSITE" id="PS00611">
    <property type="entry name" value="HISOL_DEHYDROGENASE"/>
    <property type="match status" value="1"/>
</dbReference>
<feature type="binding site" evidence="8">
    <location>
        <position position="130"/>
    </location>
    <ligand>
        <name>NAD(+)</name>
        <dbReference type="ChEBI" id="CHEBI:57540"/>
    </ligand>
</feature>
<evidence type="ECO:0000313" key="11">
    <source>
        <dbReference type="EMBL" id="MEY8762235.1"/>
    </source>
</evidence>
<keyword evidence="8" id="KW-0368">Histidine biosynthesis</keyword>
<protein>
    <recommendedName>
        <fullName evidence="3 8">Histidinol dehydrogenase</fullName>
        <shortName evidence="8">HDH</shortName>
        <ecNumber evidence="3 8">1.1.1.23</ecNumber>
    </recommendedName>
</protein>
<dbReference type="EC" id="1.1.1.23" evidence="3 8"/>
<dbReference type="Proteomes" id="UP001565220">
    <property type="component" value="Unassembled WGS sequence"/>
</dbReference>
<comment type="caution">
    <text evidence="11">The sequence shown here is derived from an EMBL/GenBank/DDBJ whole genome shotgun (WGS) entry which is preliminary data.</text>
</comment>
<dbReference type="NCBIfam" id="TIGR00069">
    <property type="entry name" value="hisD"/>
    <property type="match status" value="1"/>
</dbReference>
<feature type="binding site" evidence="8">
    <location>
        <position position="263"/>
    </location>
    <ligand>
        <name>substrate</name>
    </ligand>
</feature>
<keyword evidence="12" id="KW-1185">Reference proteome</keyword>
<evidence type="ECO:0000313" key="12">
    <source>
        <dbReference type="Proteomes" id="UP001565220"/>
    </source>
</evidence>